<evidence type="ECO:0000313" key="2">
    <source>
        <dbReference type="EMBL" id="GFB22896.1"/>
    </source>
</evidence>
<feature type="compositionally biased region" description="Basic and acidic residues" evidence="1">
    <location>
        <begin position="66"/>
        <end position="75"/>
    </location>
</feature>
<gene>
    <name evidence="2" type="ORF">Tci_694867</name>
</gene>
<dbReference type="EMBL" id="BKCJ010580460">
    <property type="protein sequence ID" value="GFB22896.1"/>
    <property type="molecule type" value="Genomic_DNA"/>
</dbReference>
<organism evidence="2">
    <name type="scientific">Tanacetum cinerariifolium</name>
    <name type="common">Dalmatian daisy</name>
    <name type="synonym">Chrysanthemum cinerariifolium</name>
    <dbReference type="NCBI Taxonomy" id="118510"/>
    <lineage>
        <taxon>Eukaryota</taxon>
        <taxon>Viridiplantae</taxon>
        <taxon>Streptophyta</taxon>
        <taxon>Embryophyta</taxon>
        <taxon>Tracheophyta</taxon>
        <taxon>Spermatophyta</taxon>
        <taxon>Magnoliopsida</taxon>
        <taxon>eudicotyledons</taxon>
        <taxon>Gunneridae</taxon>
        <taxon>Pentapetalae</taxon>
        <taxon>asterids</taxon>
        <taxon>campanulids</taxon>
        <taxon>Asterales</taxon>
        <taxon>Asteraceae</taxon>
        <taxon>Asteroideae</taxon>
        <taxon>Anthemideae</taxon>
        <taxon>Anthemidinae</taxon>
        <taxon>Tanacetum</taxon>
    </lineage>
</organism>
<proteinExistence type="predicted"/>
<comment type="caution">
    <text evidence="2">The sequence shown here is derived from an EMBL/GenBank/DDBJ whole genome shotgun (WGS) entry which is preliminary data.</text>
</comment>
<accession>A0A699L4J1</accession>
<name>A0A699L4J1_TANCI</name>
<dbReference type="AlphaFoldDB" id="A0A699L4J1"/>
<sequence>MGTLPSNTQTNLKPSTSNDKPYRQPPARNEHVNTVFTRSGMTYDPPVNPTAKPATFLDDSEDEADEVKKEAEPLLKKPTHADPPPLKAYKPKIMYPRRIHKEKIEARYANFLDMIKEAMINVPLIMVNS</sequence>
<protein>
    <recommendedName>
        <fullName evidence="3">Reverse transcriptase domain-containing protein</fullName>
    </recommendedName>
</protein>
<reference evidence="2" key="1">
    <citation type="journal article" date="2019" name="Sci. Rep.">
        <title>Draft genome of Tanacetum cinerariifolium, the natural source of mosquito coil.</title>
        <authorList>
            <person name="Yamashiro T."/>
            <person name="Shiraishi A."/>
            <person name="Satake H."/>
            <person name="Nakayama K."/>
        </authorList>
    </citation>
    <scope>NUCLEOTIDE SEQUENCE</scope>
</reference>
<feature type="region of interest" description="Disordered" evidence="1">
    <location>
        <begin position="1"/>
        <end position="89"/>
    </location>
</feature>
<evidence type="ECO:0000256" key="1">
    <source>
        <dbReference type="SAM" id="MobiDB-lite"/>
    </source>
</evidence>
<evidence type="ECO:0008006" key="3">
    <source>
        <dbReference type="Google" id="ProtNLM"/>
    </source>
</evidence>
<feature type="compositionally biased region" description="Polar residues" evidence="1">
    <location>
        <begin position="1"/>
        <end position="19"/>
    </location>
</feature>